<keyword evidence="4" id="KW-1185">Reference proteome</keyword>
<dbReference type="Pfam" id="PF22485">
    <property type="entry name" value="DUF6987"/>
    <property type="match status" value="1"/>
</dbReference>
<dbReference type="Gene3D" id="1.20.120.20">
    <property type="entry name" value="Apolipoprotein"/>
    <property type="match status" value="1"/>
</dbReference>
<dbReference type="InterPro" id="IPR054256">
    <property type="entry name" value="DUF6987"/>
</dbReference>
<feature type="region of interest" description="Disordered" evidence="1">
    <location>
        <begin position="464"/>
        <end position="485"/>
    </location>
</feature>
<feature type="compositionally biased region" description="Basic and acidic residues" evidence="1">
    <location>
        <begin position="197"/>
        <end position="221"/>
    </location>
</feature>
<dbReference type="InterPro" id="IPR022124">
    <property type="entry name" value="DUF3659"/>
</dbReference>
<name>A0AA39L8L3_SARSR</name>
<feature type="compositionally biased region" description="Basic and acidic residues" evidence="1">
    <location>
        <begin position="11"/>
        <end position="21"/>
    </location>
</feature>
<feature type="compositionally biased region" description="Basic and acidic residues" evidence="1">
    <location>
        <begin position="679"/>
        <end position="690"/>
    </location>
</feature>
<dbReference type="PANTHER" id="PTHR39461">
    <property type="entry name" value="LEA DOMAIN PROTEIN (AFU_ORTHOLOGUE AFUA_8G04920)"/>
    <property type="match status" value="1"/>
</dbReference>
<feature type="compositionally biased region" description="Basic and acidic residues" evidence="1">
    <location>
        <begin position="763"/>
        <end position="774"/>
    </location>
</feature>
<reference evidence="3" key="1">
    <citation type="submission" date="2022-10" db="EMBL/GenBank/DDBJ databases">
        <title>Determination and structural analysis of whole genome sequence of Sarocladium strictum F4-1.</title>
        <authorList>
            <person name="Hu L."/>
            <person name="Jiang Y."/>
        </authorList>
    </citation>
    <scope>NUCLEOTIDE SEQUENCE</scope>
    <source>
        <strain evidence="3">F4-1</strain>
    </source>
</reference>
<proteinExistence type="predicted"/>
<dbReference type="AlphaFoldDB" id="A0AA39L8L3"/>
<dbReference type="PANTHER" id="PTHR39461:SF1">
    <property type="entry name" value="LEA DOMAIN PROTEIN (AFU_ORTHOLOGUE AFUA_8G04920)"/>
    <property type="match status" value="1"/>
</dbReference>
<evidence type="ECO:0000313" key="3">
    <source>
        <dbReference type="EMBL" id="KAK0388127.1"/>
    </source>
</evidence>
<feature type="compositionally biased region" description="Polar residues" evidence="1">
    <location>
        <begin position="131"/>
        <end position="140"/>
    </location>
</feature>
<comment type="caution">
    <text evidence="3">The sequence shown here is derived from an EMBL/GenBank/DDBJ whole genome shotgun (WGS) entry which is preliminary data.</text>
</comment>
<dbReference type="EMBL" id="JAPDFR010000003">
    <property type="protein sequence ID" value="KAK0388127.1"/>
    <property type="molecule type" value="Genomic_DNA"/>
</dbReference>
<feature type="region of interest" description="Disordered" evidence="1">
    <location>
        <begin position="679"/>
        <end position="705"/>
    </location>
</feature>
<evidence type="ECO:0000259" key="2">
    <source>
        <dbReference type="Pfam" id="PF22485"/>
    </source>
</evidence>
<evidence type="ECO:0000313" key="4">
    <source>
        <dbReference type="Proteomes" id="UP001175261"/>
    </source>
</evidence>
<feature type="compositionally biased region" description="Basic and acidic residues" evidence="1">
    <location>
        <begin position="464"/>
        <end position="477"/>
    </location>
</feature>
<feature type="region of interest" description="Disordered" evidence="1">
    <location>
        <begin position="1"/>
        <end position="410"/>
    </location>
</feature>
<feature type="domain" description="DUF6987" evidence="2">
    <location>
        <begin position="765"/>
        <end position="962"/>
    </location>
</feature>
<feature type="region of interest" description="Disordered" evidence="1">
    <location>
        <begin position="749"/>
        <end position="774"/>
    </location>
</feature>
<gene>
    <name evidence="3" type="ORF">NLU13_4371</name>
</gene>
<feature type="compositionally biased region" description="Acidic residues" evidence="1">
    <location>
        <begin position="750"/>
        <end position="762"/>
    </location>
</feature>
<protein>
    <recommendedName>
        <fullName evidence="2">DUF6987 domain-containing protein</fullName>
    </recommendedName>
</protein>
<dbReference type="Pfam" id="PF12396">
    <property type="entry name" value="DUF3659"/>
    <property type="match status" value="6"/>
</dbReference>
<organism evidence="3 4">
    <name type="scientific">Sarocladium strictum</name>
    <name type="common">Black bundle disease fungus</name>
    <name type="synonym">Acremonium strictum</name>
    <dbReference type="NCBI Taxonomy" id="5046"/>
    <lineage>
        <taxon>Eukaryota</taxon>
        <taxon>Fungi</taxon>
        <taxon>Dikarya</taxon>
        <taxon>Ascomycota</taxon>
        <taxon>Pezizomycotina</taxon>
        <taxon>Sordariomycetes</taxon>
        <taxon>Hypocreomycetidae</taxon>
        <taxon>Hypocreales</taxon>
        <taxon>Sarocladiaceae</taxon>
        <taxon>Sarocladium</taxon>
    </lineage>
</organism>
<accession>A0AA39L8L3</accession>
<feature type="compositionally biased region" description="Acidic residues" evidence="1">
    <location>
        <begin position="381"/>
        <end position="408"/>
    </location>
</feature>
<evidence type="ECO:0000256" key="1">
    <source>
        <dbReference type="SAM" id="MobiDB-lite"/>
    </source>
</evidence>
<feature type="compositionally biased region" description="Basic and acidic residues" evidence="1">
    <location>
        <begin position="248"/>
        <end position="267"/>
    </location>
</feature>
<sequence length="974" mass="103427">MNPLSIPGGWSKDKDRSRDSPATEQKNPTEDASVPRSAVGTVNDAGEIVDSAGQSIGKIPESQDPKELAGNTVSAAGDIVSDTGDVLGKATGLDLGNNDDENASEYTTKGVEDGDDSSGFNVVGKAKGALSSLSGSNRGSQVGGSEADLPDTKNATEGVEDNAHDAGETAQTDNLKDQAEETTDDAQKNTAETTEDAQDKAADAKDKVEETTEDAQDKAAETSDAAGDKSPQADVEGKTDELKDEADVDAKTEDLKDQADPESKPDELKDEADVDGKTEDLKDETDPESKTDELKGEANVDGKTEDLKDQTDPESKTDEFKDEAEQKTDEVTDDAKAPGDELKDQTEEKAGDVTEEVNEKADEAGEQAEGAKEDVEKTGEELADGQTGEEGDADEKKDDEEGEKEEALDYSVLKGTKVNKLGKLVNDHGEIIGEVVQGNVKQLIGKSADANGIIWTDGEQVGKAKPLSDADRQDHKKTSAPFENFPDATVEADGKIMHEGKQVGVLIEGDAKKLKGSKVDEDGDVLDRNGNVVGKAEAWDEPEAEPEQVVDNSALAGKRVNKAGNVVSKSGEIYGRVIEGNVASMIGRMCDKDGNIRSESGDILGKAELVPEGEREGLKEGPFAELNGCTVGKDGKVYTPSGDVVGRLTSGDAKTLAGRTVDDDGEIVDANGNVLGKAERWEEPEEEKKKGPMAGMTVSKDGNVRDQGGEIVGKLVSGDAMVCAGKEVDDDGDVLNSKGQTVGHVVLIEDVPEEPKEEETPEEKEKREQAEKDKKLANQLGYQIEQSLEKIRPICKRINDKIDAEERKPKDERDEEQLVKNVRPLIEDGGKILTEVNGVIRGMDPDGRIQRNAKQKSASREATPEEFHLADLLKELTGTVTECIDSAKRKIEDMPHAKKELSPLWGLLSEPLFQILAAVGLLLNGVLGIVGRLLSGLGLGGLVDGLLGSLGLDKILGGLGLGDALGALTGKKKK</sequence>
<dbReference type="Proteomes" id="UP001175261">
    <property type="component" value="Unassembled WGS sequence"/>
</dbReference>
<feature type="compositionally biased region" description="Basic and acidic residues" evidence="1">
    <location>
        <begin position="287"/>
        <end position="380"/>
    </location>
</feature>